<feature type="binding site" evidence="4">
    <location>
        <position position="96"/>
    </location>
    <ligand>
        <name>ATP</name>
        <dbReference type="ChEBI" id="CHEBI:30616"/>
    </ligand>
</feature>
<dbReference type="SUPFAM" id="SSF56112">
    <property type="entry name" value="Protein kinase-like (PK-like)"/>
    <property type="match status" value="1"/>
</dbReference>
<keyword evidence="2 4" id="KW-0547">Nucleotide-binding</keyword>
<keyword evidence="1 5" id="KW-0723">Serine/threonine-protein kinase</keyword>
<dbReference type="SMART" id="SM00220">
    <property type="entry name" value="S_TKc"/>
    <property type="match status" value="1"/>
</dbReference>
<keyword evidence="7" id="KW-0418">Kinase</keyword>
<evidence type="ECO:0000313" key="7">
    <source>
        <dbReference type="EMBL" id="ELP84130.1"/>
    </source>
</evidence>
<accession>A0A0A1TV39</accession>
<dbReference type="OMA" id="IIAPFCT"/>
<dbReference type="VEuPathDB" id="AmoebaDB:EIN_139670"/>
<dbReference type="EC" id="2.7.11.14" evidence="7"/>
<gene>
    <name evidence="7" type="ORF">EIN_139670</name>
</gene>
<dbReference type="PANTHER" id="PTHR45756:SF1">
    <property type="entry name" value="PROTEIN KINASE DOMAIN CONTAINING PROTEIN"/>
    <property type="match status" value="1"/>
</dbReference>
<comment type="similarity">
    <text evidence="5">Belongs to the protein kinase superfamily.</text>
</comment>
<keyword evidence="8" id="KW-1185">Reference proteome</keyword>
<dbReference type="InterPro" id="IPR053215">
    <property type="entry name" value="TKL_Ser/Thr_kinase"/>
</dbReference>
<evidence type="ECO:0000259" key="6">
    <source>
        <dbReference type="PROSITE" id="PS50011"/>
    </source>
</evidence>
<reference evidence="7 8" key="1">
    <citation type="submission" date="2012-10" db="EMBL/GenBank/DDBJ databases">
        <authorList>
            <person name="Zafar N."/>
            <person name="Inman J."/>
            <person name="Hall N."/>
            <person name="Lorenzi H."/>
            <person name="Caler E."/>
        </authorList>
    </citation>
    <scope>NUCLEOTIDE SEQUENCE [LARGE SCALE GENOMIC DNA]</scope>
    <source>
        <strain evidence="7 8">IP1</strain>
    </source>
</reference>
<dbReference type="InterPro" id="IPR001245">
    <property type="entry name" value="Ser-Thr/Tyr_kinase_cat_dom"/>
</dbReference>
<evidence type="ECO:0000256" key="2">
    <source>
        <dbReference type="ARBA" id="ARBA00022741"/>
    </source>
</evidence>
<dbReference type="PROSITE" id="PS00107">
    <property type="entry name" value="PROTEIN_KINASE_ATP"/>
    <property type="match status" value="1"/>
</dbReference>
<dbReference type="KEGG" id="eiv:EIN_139670"/>
<dbReference type="Gene3D" id="1.10.510.10">
    <property type="entry name" value="Transferase(Phosphotransferase) domain 1"/>
    <property type="match status" value="1"/>
</dbReference>
<dbReference type="GO" id="GO:0050254">
    <property type="term" value="F:rhodopsin kinase activity"/>
    <property type="evidence" value="ECO:0007669"/>
    <property type="project" value="UniProtKB-EC"/>
</dbReference>
<dbReference type="Gene3D" id="3.30.200.20">
    <property type="entry name" value="Phosphorylase Kinase, domain 1"/>
    <property type="match status" value="1"/>
</dbReference>
<dbReference type="AlphaFoldDB" id="A0A0A1TV39"/>
<dbReference type="PROSITE" id="PS00108">
    <property type="entry name" value="PROTEIN_KINASE_ST"/>
    <property type="match status" value="1"/>
</dbReference>
<dbReference type="InterPro" id="IPR008271">
    <property type="entry name" value="Ser/Thr_kinase_AS"/>
</dbReference>
<dbReference type="InterPro" id="IPR017441">
    <property type="entry name" value="Protein_kinase_ATP_BS"/>
</dbReference>
<dbReference type="GeneID" id="14883104"/>
<evidence type="ECO:0000313" key="8">
    <source>
        <dbReference type="Proteomes" id="UP000014680"/>
    </source>
</evidence>
<dbReference type="GO" id="GO:0005524">
    <property type="term" value="F:ATP binding"/>
    <property type="evidence" value="ECO:0007669"/>
    <property type="project" value="UniProtKB-UniRule"/>
</dbReference>
<dbReference type="OrthoDB" id="122279at2759"/>
<evidence type="ECO:0000256" key="5">
    <source>
        <dbReference type="RuleBase" id="RU000304"/>
    </source>
</evidence>
<keyword evidence="3 4" id="KW-0067">ATP-binding</keyword>
<dbReference type="InterPro" id="IPR000719">
    <property type="entry name" value="Prot_kinase_dom"/>
</dbReference>
<proteinExistence type="inferred from homology"/>
<dbReference type="Pfam" id="PF07714">
    <property type="entry name" value="PK_Tyr_Ser-Thr"/>
    <property type="match status" value="1"/>
</dbReference>
<dbReference type="InterPro" id="IPR011009">
    <property type="entry name" value="Kinase-like_dom_sf"/>
</dbReference>
<organism evidence="7 8">
    <name type="scientific">Entamoeba invadens IP1</name>
    <dbReference type="NCBI Taxonomy" id="370355"/>
    <lineage>
        <taxon>Eukaryota</taxon>
        <taxon>Amoebozoa</taxon>
        <taxon>Evosea</taxon>
        <taxon>Archamoebae</taxon>
        <taxon>Mastigamoebida</taxon>
        <taxon>Entamoebidae</taxon>
        <taxon>Entamoeba</taxon>
    </lineage>
</organism>
<dbReference type="Proteomes" id="UP000014680">
    <property type="component" value="Unassembled WGS sequence"/>
</dbReference>
<evidence type="ECO:0000256" key="4">
    <source>
        <dbReference type="PROSITE-ProRule" id="PRU10141"/>
    </source>
</evidence>
<dbReference type="EMBL" id="KB207160">
    <property type="protein sequence ID" value="ELP84130.1"/>
    <property type="molecule type" value="Genomic_DNA"/>
</dbReference>
<protein>
    <submittedName>
        <fullName evidence="7">Tyrosine protein kinase, putative</fullName>
        <ecNumber evidence="7">2.7.11.14</ecNumber>
    </submittedName>
</protein>
<dbReference type="PROSITE" id="PS50011">
    <property type="entry name" value="PROTEIN_KINASE_DOM"/>
    <property type="match status" value="1"/>
</dbReference>
<feature type="domain" description="Protein kinase" evidence="6">
    <location>
        <begin position="68"/>
        <end position="337"/>
    </location>
</feature>
<evidence type="ECO:0000256" key="3">
    <source>
        <dbReference type="ARBA" id="ARBA00022840"/>
    </source>
</evidence>
<evidence type="ECO:0000256" key="1">
    <source>
        <dbReference type="ARBA" id="ARBA00022527"/>
    </source>
</evidence>
<sequence length="340" mass="38746">MRTEPEIVVLKKGFACEFTLIIAPFCTSKIDTTILIISKSLQSGKESFDDIRMSGVTAQSTRIDPDEIIEEKKIGEGSFGIVSKGTFRGNQVAIKKLKQRVVIDNNTKNDEFENEVLMLDKFRCEYIVHFYGAVFITTKVCMVTEYAPFGSLQNLIDTKKSDEFGLKLRVKMCLDAIKGIVYLHTNGILHRDIKPDNILVFSLDLSCTDVTNAKLTDFGSARNVNLLMTNMTFTKGIGTPKYMAPEILQKQKYKESADVYSFAMTMYEIFIWGEAFPREMFRYPWEVVNFITGGRRLDKPANMDNALFKIVSDSWRNNSNERNDACKIEKSLGEYYLSLN</sequence>
<keyword evidence="7" id="KW-0808">Transferase</keyword>
<name>A0A0A1TV39_ENTIV</name>
<dbReference type="PANTHER" id="PTHR45756">
    <property type="entry name" value="PALMITOYLTRANSFERASE"/>
    <property type="match status" value="1"/>
</dbReference>
<dbReference type="RefSeq" id="XP_004183476.1">
    <property type="nucleotide sequence ID" value="XM_004183428.1"/>
</dbReference>